<feature type="domain" description="Alpha/beta hydrolase fold-3" evidence="3">
    <location>
        <begin position="79"/>
        <end position="280"/>
    </location>
</feature>
<dbReference type="Gene3D" id="3.40.50.1820">
    <property type="entry name" value="alpha/beta hydrolase"/>
    <property type="match status" value="1"/>
</dbReference>
<dbReference type="PANTHER" id="PTHR48081">
    <property type="entry name" value="AB HYDROLASE SUPERFAMILY PROTEIN C4A8.06C"/>
    <property type="match status" value="1"/>
</dbReference>
<dbReference type="InterPro" id="IPR013094">
    <property type="entry name" value="AB_hydrolase_3"/>
</dbReference>
<dbReference type="Proteomes" id="UP000295433">
    <property type="component" value="Unassembled WGS sequence"/>
</dbReference>
<accession>A0A4V2VTX8</accession>
<organism evidence="4 5">
    <name type="scientific">Samsonia erythrinae</name>
    <dbReference type="NCBI Taxonomy" id="160434"/>
    <lineage>
        <taxon>Bacteria</taxon>
        <taxon>Pseudomonadati</taxon>
        <taxon>Pseudomonadota</taxon>
        <taxon>Gammaproteobacteria</taxon>
        <taxon>Enterobacterales</taxon>
        <taxon>Pectobacteriaceae</taxon>
        <taxon>Samsonia</taxon>
    </lineage>
</organism>
<dbReference type="InterPro" id="IPR050300">
    <property type="entry name" value="GDXG_lipolytic_enzyme"/>
</dbReference>
<dbReference type="AlphaFoldDB" id="A0A4V2VTX8"/>
<dbReference type="EMBL" id="SMBY01000001">
    <property type="protein sequence ID" value="TCV09098.1"/>
    <property type="molecule type" value="Genomic_DNA"/>
</dbReference>
<comment type="caution">
    <text evidence="4">The sequence shown here is derived from an EMBL/GenBank/DDBJ whole genome shotgun (WGS) entry which is preliminary data.</text>
</comment>
<evidence type="ECO:0000313" key="5">
    <source>
        <dbReference type="Proteomes" id="UP000295433"/>
    </source>
</evidence>
<comment type="similarity">
    <text evidence="1">Belongs to the 'GDXG' lipolytic enzyme family.</text>
</comment>
<dbReference type="SUPFAM" id="SSF53474">
    <property type="entry name" value="alpha/beta-Hydrolases"/>
    <property type="match status" value="1"/>
</dbReference>
<dbReference type="RefSeq" id="WP_132453069.1">
    <property type="nucleotide sequence ID" value="NZ_JAWIZJ010000001.1"/>
</dbReference>
<keyword evidence="2" id="KW-0378">Hydrolase</keyword>
<reference evidence="4 5" key="1">
    <citation type="submission" date="2019-03" db="EMBL/GenBank/DDBJ databases">
        <title>Genomic Encyclopedia of Type Strains, Phase IV (KMG-IV): sequencing the most valuable type-strain genomes for metagenomic binning, comparative biology and taxonomic classification.</title>
        <authorList>
            <person name="Goeker M."/>
        </authorList>
    </citation>
    <scope>NUCLEOTIDE SEQUENCE [LARGE SCALE GENOMIC DNA]</scope>
    <source>
        <strain evidence="4 5">DSM 16730</strain>
    </source>
</reference>
<dbReference type="GO" id="GO:0004806">
    <property type="term" value="F:triacylglycerol lipase activity"/>
    <property type="evidence" value="ECO:0007669"/>
    <property type="project" value="TreeGrafter"/>
</dbReference>
<dbReference type="InterPro" id="IPR029058">
    <property type="entry name" value="AB_hydrolase_fold"/>
</dbReference>
<name>A0A4V2VTX8_9GAMM</name>
<gene>
    <name evidence="4" type="ORF">EDC54_101624</name>
</gene>
<evidence type="ECO:0000259" key="3">
    <source>
        <dbReference type="Pfam" id="PF07859"/>
    </source>
</evidence>
<evidence type="ECO:0000313" key="4">
    <source>
        <dbReference type="EMBL" id="TCV09098.1"/>
    </source>
</evidence>
<sequence length="312" mass="33625">MLPKNAQDALDGWINAAGPIVQKLSVQSETSWPEVRSLYMQGLEKIFPAIDGVSYKTTLLGGVSAMISEPQEYTGSRVVLYIHGGGYVHGGVEAYRGLTGRLARELNARVYTPDYRQAPEHPFPTPIDDVFAAYCSILNSGTHPRDLVLAGDSAGGAMVVTMMRKARDGGFSLPAAGVSISPWANLTHSGSSATTRDGLDPICSVEFLNKLGKCFLAGELPTHPDASPVFADVHGLAPILIQIGENEVMLSDAIRLASNIGEARGRITLEVWPGMFHVWHLFAGILPDADRAIRNAVRFLEDAFTEDRAPNL</sequence>
<proteinExistence type="inferred from homology"/>
<keyword evidence="5" id="KW-1185">Reference proteome</keyword>
<protein>
    <submittedName>
        <fullName evidence="4">Acetyl esterase/lipase</fullName>
    </submittedName>
</protein>
<dbReference type="Pfam" id="PF07859">
    <property type="entry name" value="Abhydrolase_3"/>
    <property type="match status" value="1"/>
</dbReference>
<evidence type="ECO:0000256" key="2">
    <source>
        <dbReference type="ARBA" id="ARBA00022801"/>
    </source>
</evidence>
<dbReference type="OrthoDB" id="9806180at2"/>
<evidence type="ECO:0000256" key="1">
    <source>
        <dbReference type="ARBA" id="ARBA00010515"/>
    </source>
</evidence>
<dbReference type="PANTHER" id="PTHR48081:SF30">
    <property type="entry name" value="ACETYL-HYDROLASE LIPR-RELATED"/>
    <property type="match status" value="1"/>
</dbReference>